<reference evidence="7" key="2">
    <citation type="submission" date="2022-10" db="EMBL/GenBank/DDBJ databases">
        <authorList>
            <person name="Kostovova I."/>
            <person name="Moravkova M."/>
            <person name="Pechar R."/>
        </authorList>
    </citation>
    <scope>NUCLEOTIDE SEQUENCE</scope>
    <source>
        <strain evidence="7">M490A</strain>
    </source>
</reference>
<dbReference type="RefSeq" id="WP_262274483.1">
    <property type="nucleotide sequence ID" value="NZ_CP104879.1"/>
</dbReference>
<comment type="caution">
    <text evidence="7">The sequence shown here is derived from an EMBL/GenBank/DDBJ whole genome shotgun (WGS) entry which is preliminary data.</text>
</comment>
<gene>
    <name evidence="7" type="primary">fetB</name>
    <name evidence="7" type="ORF">ODU72_01505</name>
</gene>
<keyword evidence="5 6" id="KW-0472">Membrane</keyword>
<accession>A0A9X3W356</accession>
<reference evidence="7" key="1">
    <citation type="journal article" date="2022" name="Microorganisms">
        <title>Antibiotic Susceptibility, Resistance Gene Determinants and Corresponding Genomic Regions in Lactobacillus amylovorus Isolates Derived from Wild Boars and Domestic Pigs.</title>
        <authorList>
            <person name="Moravkova M."/>
            <person name="Kostovova I."/>
            <person name="Kavanova K."/>
            <person name="Pechar R."/>
            <person name="Stanek S."/>
            <person name="Brychta A."/>
            <person name="Zeman M."/>
            <person name="Kubasova T."/>
        </authorList>
    </citation>
    <scope>NUCLEOTIDE SEQUENCE</scope>
    <source>
        <strain evidence="7">M490A</strain>
    </source>
</reference>
<dbReference type="EMBL" id="JAOTGY010000002">
    <property type="protein sequence ID" value="MDB6257361.1"/>
    <property type="molecule type" value="Genomic_DNA"/>
</dbReference>
<evidence type="ECO:0000256" key="4">
    <source>
        <dbReference type="ARBA" id="ARBA00022989"/>
    </source>
</evidence>
<feature type="transmembrane region" description="Helical" evidence="6">
    <location>
        <begin position="6"/>
        <end position="24"/>
    </location>
</feature>
<comment type="subcellular location">
    <subcellularLocation>
        <location evidence="1">Membrane</location>
        <topology evidence="1">Multi-pass membrane protein</topology>
    </subcellularLocation>
</comment>
<dbReference type="GO" id="GO:0005886">
    <property type="term" value="C:plasma membrane"/>
    <property type="evidence" value="ECO:0007669"/>
    <property type="project" value="TreeGrafter"/>
</dbReference>
<sequence length="254" mass="28174">MKDLAVSNLSLFLSFALVMVSVGISIKEHLGLTKDVFYSVARAIIQLTIVGYILKYIFKINNTWLTIVITLLIIFNASWNANKRDPNPDRKLWQSFVALLVGTYITLGVLMLSKTIKLVPMQIIPITGMIAGNEMVAIGLCYKTLNESFHDQRQQVLEKLALGADIKDSSMPILRRSIKTAMQPTIDSAKTVGLVNLPGMMSGLIFAGVDPVYAIKYQIMVTFMLLSATGLGAVIAGYLAYRNYFNARMQLLEK</sequence>
<dbReference type="InterPro" id="IPR005226">
    <property type="entry name" value="UPF0014_fam"/>
</dbReference>
<evidence type="ECO:0000256" key="6">
    <source>
        <dbReference type="SAM" id="Phobius"/>
    </source>
</evidence>
<feature type="transmembrane region" description="Helical" evidence="6">
    <location>
        <begin position="219"/>
        <end position="241"/>
    </location>
</feature>
<keyword evidence="3 6" id="KW-0812">Transmembrane</keyword>
<dbReference type="Pfam" id="PF03649">
    <property type="entry name" value="UPF0014"/>
    <property type="match status" value="1"/>
</dbReference>
<keyword evidence="4 6" id="KW-1133">Transmembrane helix</keyword>
<protein>
    <submittedName>
        <fullName evidence="7">Iron export ABC transporter permease subunit FetB</fullName>
    </submittedName>
</protein>
<feature type="transmembrane region" description="Helical" evidence="6">
    <location>
        <begin position="36"/>
        <end position="58"/>
    </location>
</feature>
<feature type="transmembrane region" description="Helical" evidence="6">
    <location>
        <begin position="192"/>
        <end position="213"/>
    </location>
</feature>
<evidence type="ECO:0000256" key="1">
    <source>
        <dbReference type="ARBA" id="ARBA00004141"/>
    </source>
</evidence>
<evidence type="ECO:0000256" key="3">
    <source>
        <dbReference type="ARBA" id="ARBA00022692"/>
    </source>
</evidence>
<evidence type="ECO:0000313" key="7">
    <source>
        <dbReference type="EMBL" id="MDB6257361.1"/>
    </source>
</evidence>
<proteinExistence type="inferred from homology"/>
<evidence type="ECO:0000313" key="8">
    <source>
        <dbReference type="Proteomes" id="UP001141981"/>
    </source>
</evidence>
<dbReference type="PANTHER" id="PTHR30028">
    <property type="entry name" value="UPF0014 INNER MEMBRANE PROTEIN YBBM-RELATED"/>
    <property type="match status" value="1"/>
</dbReference>
<dbReference type="AlphaFoldDB" id="A0A9X3W356"/>
<feature type="transmembrane region" description="Helical" evidence="6">
    <location>
        <begin position="93"/>
        <end position="111"/>
    </location>
</feature>
<evidence type="ECO:0000256" key="5">
    <source>
        <dbReference type="ARBA" id="ARBA00023136"/>
    </source>
</evidence>
<feature type="transmembrane region" description="Helical" evidence="6">
    <location>
        <begin position="64"/>
        <end position="81"/>
    </location>
</feature>
<dbReference type="PANTHER" id="PTHR30028:SF0">
    <property type="entry name" value="PROTEIN ALUMINUM SENSITIVE 3"/>
    <property type="match status" value="1"/>
</dbReference>
<organism evidence="7 8">
    <name type="scientific">Lactobacillus amylovorus</name>
    <dbReference type="NCBI Taxonomy" id="1604"/>
    <lineage>
        <taxon>Bacteria</taxon>
        <taxon>Bacillati</taxon>
        <taxon>Bacillota</taxon>
        <taxon>Bacilli</taxon>
        <taxon>Lactobacillales</taxon>
        <taxon>Lactobacillaceae</taxon>
        <taxon>Lactobacillus</taxon>
    </lineage>
</organism>
<dbReference type="Proteomes" id="UP001141981">
    <property type="component" value="Unassembled WGS sequence"/>
</dbReference>
<comment type="similarity">
    <text evidence="2">Belongs to the UPF0014 family.</text>
</comment>
<name>A0A9X3W356_LACAM</name>
<evidence type="ECO:0000256" key="2">
    <source>
        <dbReference type="ARBA" id="ARBA00005268"/>
    </source>
</evidence>